<dbReference type="OrthoDB" id="3227768at2759"/>
<dbReference type="GO" id="GO:0005615">
    <property type="term" value="C:extracellular space"/>
    <property type="evidence" value="ECO:0007669"/>
    <property type="project" value="InterPro"/>
</dbReference>
<keyword evidence="9 12" id="KW-0865">Zymogen</keyword>
<dbReference type="EC" id="3.4.24.-" evidence="12"/>
<keyword evidence="7 11" id="KW-0862">Zinc</keyword>
<sequence>RISKHDAIQVVPQRGQSENDVKYRVARVPFATEPIAVRRMFIHTKGSRLDLAWEFTVKLAVDHICAHVSVDRPRVLALFNWADRYTYKAIPVTDRNILTSRVRLIKDPEKAFAPDYDWHTVEGIRYSTLSGNNAFIADWRGHTAIEGSNGQFIFPLNSPDNYAKGAAVNAFYVVNAMHDLFSKYGFTEKNGNFQRNNMRPGGADGDPVEIYLQNPFALNNAIFVTPPDGHNGVLVVGMYAEDDTTLDLAWSNEVLIHELTHGLSSRLVGSPYNANVFSSPESSGLAEGWSDFVAVWMHMNKQTDPMAATPFSNYFANDLRVYPLSVNRDINPMLYGDLCMIVYDPEHTIGILWSSMLYEVYWTLVRRLGFTRRKSVPSKRYGNTLTLRLMVYALRLTPEFPTFLSARKAFLQAERALTRGRYHCDIWRAFASRGLGYSAQPYVEGESNQDLDAFDVPRECTSALVH</sequence>
<proteinExistence type="inferred from homology"/>
<reference evidence="13" key="1">
    <citation type="submission" date="2018-07" db="EMBL/GenBank/DDBJ databases">
        <title>Leveraging single-cell genomics to expand the Fungal Tree of Life.</title>
        <authorList>
            <consortium name="DOE Joint Genome Institute"/>
            <person name="Ahrendt S.R."/>
            <person name="Quandt C.A."/>
            <person name="Ciobanu D."/>
            <person name="Clum A."/>
            <person name="Salamov A."/>
            <person name="Andreopoulos B."/>
            <person name="Cheng J.-F."/>
            <person name="Woyke T."/>
            <person name="Pelin A."/>
            <person name="Henrissat B."/>
            <person name="Reynolds N."/>
            <person name="Benny G.L."/>
            <person name="Smith M.E."/>
            <person name="James T.Y."/>
            <person name="Grigoriev I.V."/>
        </authorList>
    </citation>
    <scope>NUCLEOTIDE SEQUENCE</scope>
    <source>
        <strain evidence="13">Benny S71-1</strain>
    </source>
</reference>
<organism evidence="13 14">
    <name type="scientific">Syncephalis pseudoplumigaleata</name>
    <dbReference type="NCBI Taxonomy" id="1712513"/>
    <lineage>
        <taxon>Eukaryota</taxon>
        <taxon>Fungi</taxon>
        <taxon>Fungi incertae sedis</taxon>
        <taxon>Zoopagomycota</taxon>
        <taxon>Zoopagomycotina</taxon>
        <taxon>Zoopagomycetes</taxon>
        <taxon>Zoopagales</taxon>
        <taxon>Piptocephalidaceae</taxon>
        <taxon>Syncephalis</taxon>
    </lineage>
</organism>
<evidence type="ECO:0000313" key="13">
    <source>
        <dbReference type="EMBL" id="RKP24647.1"/>
    </source>
</evidence>
<gene>
    <name evidence="13" type="ORF">SYNPS1DRAFT_16869</name>
</gene>
<evidence type="ECO:0000256" key="2">
    <source>
        <dbReference type="ARBA" id="ARBA00006006"/>
    </source>
</evidence>
<evidence type="ECO:0000256" key="7">
    <source>
        <dbReference type="ARBA" id="ARBA00022833"/>
    </source>
</evidence>
<feature type="binding site" evidence="11">
    <location>
        <position position="287"/>
    </location>
    <ligand>
        <name>Zn(2+)</name>
        <dbReference type="ChEBI" id="CHEBI:29105"/>
        <note>catalytic</note>
    </ligand>
</feature>
<name>A0A4P9YX79_9FUNG</name>
<dbReference type="Gene3D" id="1.10.390.10">
    <property type="entry name" value="Neutral Protease Domain 2"/>
    <property type="match status" value="1"/>
</dbReference>
<evidence type="ECO:0000256" key="8">
    <source>
        <dbReference type="ARBA" id="ARBA00023049"/>
    </source>
</evidence>
<keyword evidence="8 12" id="KW-0482">Metalloprotease</keyword>
<dbReference type="GO" id="GO:0004222">
    <property type="term" value="F:metalloendopeptidase activity"/>
    <property type="evidence" value="ECO:0007669"/>
    <property type="project" value="InterPro"/>
</dbReference>
<dbReference type="GO" id="GO:0006508">
    <property type="term" value="P:proteolysis"/>
    <property type="evidence" value="ECO:0007669"/>
    <property type="project" value="UniProtKB-KW"/>
</dbReference>
<dbReference type="Pfam" id="PF02128">
    <property type="entry name" value="Peptidase_M36"/>
    <property type="match status" value="1"/>
</dbReference>
<evidence type="ECO:0000313" key="14">
    <source>
        <dbReference type="Proteomes" id="UP000278143"/>
    </source>
</evidence>
<keyword evidence="14" id="KW-1185">Reference proteome</keyword>
<dbReference type="InterPro" id="IPR001842">
    <property type="entry name" value="Peptidase_M36"/>
</dbReference>
<feature type="non-terminal residue" evidence="13">
    <location>
        <position position="1"/>
    </location>
</feature>
<evidence type="ECO:0000256" key="6">
    <source>
        <dbReference type="ARBA" id="ARBA00022801"/>
    </source>
</evidence>
<feature type="binding site" evidence="11">
    <location>
        <position position="257"/>
    </location>
    <ligand>
        <name>Zn(2+)</name>
        <dbReference type="ChEBI" id="CHEBI:29105"/>
        <note>catalytic</note>
    </ligand>
</feature>
<accession>A0A4P9YX79</accession>
<dbReference type="PANTHER" id="PTHR33478">
    <property type="entry name" value="EXTRACELLULAR METALLOPROTEINASE MEP"/>
    <property type="match status" value="1"/>
</dbReference>
<dbReference type="PANTHER" id="PTHR33478:SF1">
    <property type="entry name" value="EXTRACELLULAR METALLOPROTEINASE MEP"/>
    <property type="match status" value="1"/>
</dbReference>
<dbReference type="PRINTS" id="PR00999">
    <property type="entry name" value="FUNGALYSIN"/>
</dbReference>
<keyword evidence="4 12" id="KW-0645">Protease</keyword>
<dbReference type="SUPFAM" id="SSF55486">
    <property type="entry name" value="Metalloproteases ('zincins'), catalytic domain"/>
    <property type="match status" value="1"/>
</dbReference>
<evidence type="ECO:0000256" key="5">
    <source>
        <dbReference type="ARBA" id="ARBA00022723"/>
    </source>
</evidence>
<dbReference type="InterPro" id="IPR050371">
    <property type="entry name" value="Fungal_virulence_M36"/>
</dbReference>
<keyword evidence="6 12" id="KW-0378">Hydrolase</keyword>
<keyword evidence="5 11" id="KW-0479">Metal-binding</keyword>
<dbReference type="GO" id="GO:0008270">
    <property type="term" value="F:zinc ion binding"/>
    <property type="evidence" value="ECO:0007669"/>
    <property type="project" value="InterPro"/>
</dbReference>
<dbReference type="EMBL" id="KZ990108">
    <property type="protein sequence ID" value="RKP24647.1"/>
    <property type="molecule type" value="Genomic_DNA"/>
</dbReference>
<comment type="subcellular location">
    <subcellularLocation>
        <location evidence="1 12">Secreted</location>
    </subcellularLocation>
</comment>
<comment type="similarity">
    <text evidence="2 12">Belongs to the peptidase M36 family.</text>
</comment>
<evidence type="ECO:0000256" key="4">
    <source>
        <dbReference type="ARBA" id="ARBA00022670"/>
    </source>
</evidence>
<keyword evidence="3 12" id="KW-0964">Secreted</keyword>
<comment type="cofactor">
    <cofactor evidence="11">
        <name>Zn(2+)</name>
        <dbReference type="ChEBI" id="CHEBI:29105"/>
    </cofactor>
    <text evidence="11">Binds 1 zinc ion per subunit.</text>
</comment>
<evidence type="ECO:0000256" key="12">
    <source>
        <dbReference type="RuleBase" id="RU364017"/>
    </source>
</evidence>
<feature type="active site" evidence="10">
    <location>
        <position position="258"/>
    </location>
</feature>
<evidence type="ECO:0000256" key="11">
    <source>
        <dbReference type="PIRSR" id="PIRSR601842-2"/>
    </source>
</evidence>
<dbReference type="Proteomes" id="UP000278143">
    <property type="component" value="Unassembled WGS sequence"/>
</dbReference>
<feature type="binding site" evidence="11">
    <location>
        <position position="261"/>
    </location>
    <ligand>
        <name>Zn(2+)</name>
        <dbReference type="ChEBI" id="CHEBI:29105"/>
        <note>catalytic</note>
    </ligand>
</feature>
<evidence type="ECO:0000256" key="9">
    <source>
        <dbReference type="ARBA" id="ARBA00023145"/>
    </source>
</evidence>
<dbReference type="Gene3D" id="3.10.170.10">
    <property type="match status" value="1"/>
</dbReference>
<evidence type="ECO:0000256" key="1">
    <source>
        <dbReference type="ARBA" id="ARBA00004613"/>
    </source>
</evidence>
<evidence type="ECO:0000256" key="10">
    <source>
        <dbReference type="PIRSR" id="PIRSR601842-1"/>
    </source>
</evidence>
<dbReference type="InterPro" id="IPR027268">
    <property type="entry name" value="Peptidase_M4/M1_CTD_sf"/>
</dbReference>
<protein>
    <recommendedName>
        <fullName evidence="12">Extracellular metalloproteinase</fullName>
        <ecNumber evidence="12">3.4.24.-</ecNumber>
    </recommendedName>
    <alternativeName>
        <fullName evidence="12">Fungalysin</fullName>
    </alternativeName>
</protein>
<evidence type="ECO:0000256" key="3">
    <source>
        <dbReference type="ARBA" id="ARBA00022525"/>
    </source>
</evidence>
<dbReference type="AlphaFoldDB" id="A0A4P9YX79"/>